<dbReference type="SUPFAM" id="SSF48371">
    <property type="entry name" value="ARM repeat"/>
    <property type="match status" value="1"/>
</dbReference>
<dbReference type="VEuPathDB" id="FungiDB:NCU09219"/>
<gene>
    <name evidence="12" type="ORF">NCU09219</name>
</gene>
<dbReference type="GO" id="GO:0005829">
    <property type="term" value="C:cytosol"/>
    <property type="evidence" value="ECO:0007669"/>
    <property type="project" value="GOC"/>
</dbReference>
<evidence type="ECO:0000259" key="9">
    <source>
        <dbReference type="Pfam" id="PF24597"/>
    </source>
</evidence>
<evidence type="ECO:0000256" key="4">
    <source>
        <dbReference type="ARBA" id="ARBA00023034"/>
    </source>
</evidence>
<dbReference type="GO" id="GO:0006895">
    <property type="term" value="P:Golgi to endosome transport"/>
    <property type="evidence" value="ECO:0007669"/>
    <property type="project" value="InterPro"/>
</dbReference>
<feature type="domain" description="DOP1-like middle TPR" evidence="9">
    <location>
        <begin position="396"/>
        <end position="618"/>
    </location>
</feature>
<evidence type="ECO:0000256" key="6">
    <source>
        <dbReference type="ARBA" id="ARBA00046326"/>
    </source>
</evidence>
<evidence type="ECO:0000313" key="12">
    <source>
        <dbReference type="EMBL" id="EAA29927.2"/>
    </source>
</evidence>
<evidence type="ECO:0000256" key="2">
    <source>
        <dbReference type="ARBA" id="ARBA00022448"/>
    </source>
</evidence>
<keyword evidence="5" id="KW-0472">Membrane</keyword>
<dbReference type="PANTHER" id="PTHR14042">
    <property type="entry name" value="DOPEY-RELATED"/>
    <property type="match status" value="1"/>
</dbReference>
<comment type="similarity">
    <text evidence="6">Belongs to the DOP1 family.</text>
</comment>
<reference evidence="12 13" key="1">
    <citation type="journal article" date="2003" name="Nature">
        <title>The genome sequence of the filamentous fungus Neurospora crassa.</title>
        <authorList>
            <person name="Galagan J.E."/>
            <person name="Calvo S.E."/>
            <person name="Borkovich K.A."/>
            <person name="Selker E.U."/>
            <person name="Read N.D."/>
            <person name="Jaffe D."/>
            <person name="FitzHugh W."/>
            <person name="Ma L.J."/>
            <person name="Smirnov S."/>
            <person name="Purcell S."/>
            <person name="Rehman B."/>
            <person name="Elkins T."/>
            <person name="Engels R."/>
            <person name="Wang S."/>
            <person name="Nielsen C.B."/>
            <person name="Butler J."/>
            <person name="Endrizzi M."/>
            <person name="Qui D."/>
            <person name="Ianakiev P."/>
            <person name="Bell-Pedersen D."/>
            <person name="Nelson M.A."/>
            <person name="Werner-Washburne M."/>
            <person name="Selitrennikoff C.P."/>
            <person name="Kinsey J.A."/>
            <person name="Braun E.L."/>
            <person name="Zelter A."/>
            <person name="Schulte U."/>
            <person name="Kothe G.O."/>
            <person name="Jedd G."/>
            <person name="Mewes W."/>
            <person name="Staben C."/>
            <person name="Marcotte E."/>
            <person name="Greenberg D."/>
            <person name="Roy A."/>
            <person name="Foley K."/>
            <person name="Naylor J."/>
            <person name="Stange-Thomann N."/>
            <person name="Barrett R."/>
            <person name="Gnerre S."/>
            <person name="Kamal M."/>
            <person name="Kamvysselis M."/>
            <person name="Mauceli E."/>
            <person name="Bielke C."/>
            <person name="Rudd S."/>
            <person name="Frishman D."/>
            <person name="Krystofova S."/>
            <person name="Rasmussen C."/>
            <person name="Metzenberg R.L."/>
            <person name="Perkins D.D."/>
            <person name="Kroken S."/>
            <person name="Cogoni C."/>
            <person name="Macino G."/>
            <person name="Catcheside D."/>
            <person name="Li W."/>
            <person name="Pratt R.J."/>
            <person name="Osmani S.A."/>
            <person name="DeSouza C.P."/>
            <person name="Glass L."/>
            <person name="Orbach M.J."/>
            <person name="Berglund J.A."/>
            <person name="Voelker R."/>
            <person name="Yarden O."/>
            <person name="Plamann M."/>
            <person name="Seiler S."/>
            <person name="Dunlap J."/>
            <person name="Radford A."/>
            <person name="Aramayo R."/>
            <person name="Natvig D.O."/>
            <person name="Alex L.A."/>
            <person name="Mannhaupt G."/>
            <person name="Ebbole D.J."/>
            <person name="Freitag M."/>
            <person name="Paulsen I."/>
            <person name="Sachs M.S."/>
            <person name="Lander E.S."/>
            <person name="Nusbaum C."/>
            <person name="Birren B."/>
        </authorList>
    </citation>
    <scope>NUCLEOTIDE SEQUENCE [LARGE SCALE GENOMIC DNA]</scope>
    <source>
        <strain evidence="13">ATCC 24698 / 74-OR23-1A / CBS 708.71 / DSM 1257 / FGSC 987</strain>
    </source>
</reference>
<dbReference type="Pfam" id="PF04118">
    <property type="entry name" value="Dopey_N"/>
    <property type="match status" value="1"/>
</dbReference>
<comment type="subcellular location">
    <subcellularLocation>
        <location evidence="1">Golgi apparatus membrane</location>
        <topology evidence="1">Peripheral membrane protein</topology>
    </subcellularLocation>
</comment>
<evidence type="ECO:0000256" key="1">
    <source>
        <dbReference type="ARBA" id="ARBA00004395"/>
    </source>
</evidence>
<dbReference type="FunCoup" id="Q7S3A1">
    <property type="interactions" value="113"/>
</dbReference>
<evidence type="ECO:0000256" key="5">
    <source>
        <dbReference type="ARBA" id="ARBA00023136"/>
    </source>
</evidence>
<dbReference type="Pfam" id="PF24598">
    <property type="entry name" value="DOP1_C"/>
    <property type="match status" value="1"/>
</dbReference>
<dbReference type="KEGG" id="ncr:NCU09219"/>
<sequence length="1922" mass="212046">MSLDPTRPRSISPESSGRESPVPKQWRNQLGNDEVAPKDKNYRKYASGVERALSLFDTALQEWADYISFLNRLLKALQARPSTINTIPAKATVAKRLSQCLNPSLPSGVHQKTLEVYNFIFTVIGKEGLSRDLPLYLPGLASVLSFASLSVRTPFLDLLERHFLGVNPRSLRPALKSIILALLPGLEEETSEDFERTLKLVERVKAALRPPESETITPTHSSGDDFFWQCFFLASITGHSRRTGALAYLMRALPELGHQLHSDGYKADTRNGLDPEVSAKLVQLVTSPEPGLLIRCFAAGLADDQILIQRGFLDLLVTHLPLHSKVLQARAKTDDLELLLKTAVGVTTRRDMSLNRRLWTWLLGPEPTAAHEGEGGPDSPTTTASTPAYFMSRTSYFEEFGLRPLTRALLGMIKASRVGNNPADRAKPYRICLSLMDRWEIGGLVVPEVFLPIVDSVRDFKAKADSKSDFTEVLRSASVFFDGVESGLIYSEILNLVAQAISPGKLSVTDRSDKLDLVKFILGHFNVSEEEMITIHAPLTVLSILCMIEELKESDAYATTLLPDGTTLLVQALTIAASLLELVPERAFPTSAKAKAIESKVLAGIPNVELLKKIKNFYHAEQGNLDATSPPFVPQNVAELLLQKACDMNCESFSQRESGPTVAAKSRVLLLLLTKTPHRSFLDTKKLLASIHGCLSSDAFITFTTYYSLLTLSTHLYSADRISHVDLSELVSPLVRHAWSFLSSSEPKYHVETVRSLWLLQTALTPTNRDIEAAICSLMLEKDVSGTFIQRPADPGRSFSVLWSHSLQDNPSGSDRRGPKTPIFDAKAPPRLGGIDNYEVMLTRPLFLMLDALTDERTQLFMTVKSWLSSLVGIDKIFNIFVSKFAELSCLRRQTTSAEAKEVHKFSDEDDVELAVYYLRSLSNVFRFTPDSIWAFLAKKTIRPDSYFPSLSEITGSEDDLTFQEFFLKVAMQCMADVNTLNDESSQIRVTQLYRSALGVMHPILVNPYAEPLAQLHLENPLIDMLTQSLSGPEPYVQTLLLDVVFAALKLRELAPVELPESPTAEKRAASVTADSAKAFRAVAGGKPPSVLQPPPPTLLKCILSGLSAPSSRHVLDSWISFLAECLPLYSDSIFQVLIPLVETLCSQISTTFSRLQQLFRASDEPQTHSQIGPETTLISLLNGLEQVLARGHDRLLAEEARAQVVKNPDQPQGFFGNMVSGVFSSDTPQTRSATANDRLTVLLAFQDAVRICFKIWSWGQGSDASLQDNSSGASFNYTSLRMRNRARRLLEHLFAAETLECLETVIGIWRGALDSSDTSKAAEVFNLLPALDGSRPQHTIPALFNAIYSRTNPGALDPSRRSTLTIELQDTDVVIFLVDYARTLEDDAMDEIWQDCMIFLKDLLGNPLPHRQALPSLLEFAAILGEKVDNTNFGEQRKMRRELADLFLRLLAAIFTTRPTSFVENSSTSYSSSTTNLLLSEKKPNEAPRTLSVAASRTPFERADDVVGILSNIVPNLPKILVENDRILTAATSISANVIGPTLRSKFFPDTVSKNTLVLLHQLSRLPNNQKSWKKDVADAFNDSRFFSSNLSLVQTDWLSLLKQWTVADKERMPEILGRITPPSTAGIVFGVGATSARLEADRKTQLNLRRIATLILAATDDTFVTELPSILDKLVELLGATATSSPSSTTRAEVYMVMRALVLRTSAIHLAPLWPVVNAELHAAISSVVAPDHSAPSDIYGNPAVMQACKLLDLLVCVAPDDFQLHEWLFVTDTIDAVYRPSAAGYQPVALVDEVSEELNGSLVTPHAHAHHSHSRSLSEAGAAALGLDPSSLLSPTDGIDGQGQPLRRPLLGNLPGQISDEVGMERKDELVAKVLRPFFGQLSIFAFETTYKMTEVDWEGCVNGLLRDLFDERSVVKAL</sequence>
<dbReference type="EMBL" id="CM002236">
    <property type="protein sequence ID" value="EAA29927.2"/>
    <property type="molecule type" value="Genomic_DNA"/>
</dbReference>
<evidence type="ECO:0000259" key="8">
    <source>
        <dbReference type="Pfam" id="PF04118"/>
    </source>
</evidence>
<dbReference type="InterPro" id="IPR040314">
    <property type="entry name" value="DOP1"/>
</dbReference>
<dbReference type="Pfam" id="PF24601">
    <property type="entry name" value="TPR_DOP1"/>
    <property type="match status" value="1"/>
</dbReference>
<feature type="domain" description="DOP1-like C-terminal" evidence="10">
    <location>
        <begin position="1377"/>
        <end position="1895"/>
    </location>
</feature>
<dbReference type="RefSeq" id="XP_959163.2">
    <property type="nucleotide sequence ID" value="XM_954070.2"/>
</dbReference>
<dbReference type="PANTHER" id="PTHR14042:SF24">
    <property type="entry name" value="PROTEIN DOPEY-1 HOMOLOG"/>
    <property type="match status" value="1"/>
</dbReference>
<protein>
    <submittedName>
        <fullName evidence="12">Dopey domain-containing protein</fullName>
    </submittedName>
</protein>
<dbReference type="InterPro" id="IPR056457">
    <property type="entry name" value="DOP1_C"/>
</dbReference>
<evidence type="ECO:0000313" key="13">
    <source>
        <dbReference type="Proteomes" id="UP000001805"/>
    </source>
</evidence>
<dbReference type="Proteomes" id="UP000001805">
    <property type="component" value="Chromosome 1, Linkage Group I"/>
</dbReference>
<evidence type="ECO:0000256" key="3">
    <source>
        <dbReference type="ARBA" id="ARBA00022927"/>
    </source>
</evidence>
<keyword evidence="4" id="KW-0333">Golgi apparatus</keyword>
<dbReference type="Pfam" id="PF24597">
    <property type="entry name" value="TPR_DOP1_M"/>
    <property type="match status" value="1"/>
</dbReference>
<dbReference type="InterPro" id="IPR016024">
    <property type="entry name" value="ARM-type_fold"/>
</dbReference>
<dbReference type="PaxDb" id="5141-EFNCRP00000008867"/>
<dbReference type="HOGENOM" id="CLU_001197_1_0_1"/>
<name>Q7S3A1_NEUCR</name>
<dbReference type="InterPro" id="IPR056459">
    <property type="entry name" value="TPR_DOP1"/>
</dbReference>
<evidence type="ECO:0000259" key="11">
    <source>
        <dbReference type="Pfam" id="PF24601"/>
    </source>
</evidence>
<feature type="region of interest" description="Disordered" evidence="7">
    <location>
        <begin position="1"/>
        <end position="37"/>
    </location>
</feature>
<dbReference type="InterPro" id="IPR007249">
    <property type="entry name" value="DOP1_N"/>
</dbReference>
<evidence type="ECO:0000259" key="10">
    <source>
        <dbReference type="Pfam" id="PF24598"/>
    </source>
</evidence>
<organism evidence="12 13">
    <name type="scientific">Neurospora crassa (strain ATCC 24698 / 74-OR23-1A / CBS 708.71 / DSM 1257 / FGSC 987)</name>
    <dbReference type="NCBI Taxonomy" id="367110"/>
    <lineage>
        <taxon>Eukaryota</taxon>
        <taxon>Fungi</taxon>
        <taxon>Dikarya</taxon>
        <taxon>Ascomycota</taxon>
        <taxon>Pezizomycotina</taxon>
        <taxon>Sordariomycetes</taxon>
        <taxon>Sordariomycetidae</taxon>
        <taxon>Sordariales</taxon>
        <taxon>Sordariaceae</taxon>
        <taxon>Neurospora</taxon>
    </lineage>
</organism>
<keyword evidence="3" id="KW-0653">Protein transport</keyword>
<dbReference type="GO" id="GO:0000139">
    <property type="term" value="C:Golgi membrane"/>
    <property type="evidence" value="ECO:0007669"/>
    <property type="project" value="UniProtKB-SubCell"/>
</dbReference>
<accession>Q7S3A1</accession>
<dbReference type="STRING" id="367110.Q7S3A1"/>
<dbReference type="InParanoid" id="Q7S3A1"/>
<dbReference type="InterPro" id="IPR056458">
    <property type="entry name" value="TPR_DOP1_M"/>
</dbReference>
<dbReference type="GeneID" id="3875285"/>
<keyword evidence="13" id="KW-1185">Reference proteome</keyword>
<dbReference type="GO" id="GO:0005768">
    <property type="term" value="C:endosome"/>
    <property type="evidence" value="ECO:0000318"/>
    <property type="project" value="GO_Central"/>
</dbReference>
<feature type="domain" description="DOP1 N-terminal" evidence="8">
    <location>
        <begin position="39"/>
        <end position="366"/>
    </location>
</feature>
<dbReference type="OrthoDB" id="297643at2759"/>
<dbReference type="GO" id="GO:0005802">
    <property type="term" value="C:trans-Golgi network"/>
    <property type="evidence" value="ECO:0000318"/>
    <property type="project" value="GO_Central"/>
</dbReference>
<feature type="domain" description="DOP1-like TPR" evidence="11">
    <location>
        <begin position="1089"/>
        <end position="1187"/>
    </location>
</feature>
<proteinExistence type="inferred from homology"/>
<evidence type="ECO:0000256" key="7">
    <source>
        <dbReference type="SAM" id="MobiDB-lite"/>
    </source>
</evidence>
<keyword evidence="2" id="KW-0813">Transport</keyword>
<dbReference type="GO" id="GO:0015031">
    <property type="term" value="P:protein transport"/>
    <property type="evidence" value="ECO:0007669"/>
    <property type="project" value="UniProtKB-KW"/>
</dbReference>